<dbReference type="InterPro" id="IPR023210">
    <property type="entry name" value="NADP_OxRdtase_dom"/>
</dbReference>
<dbReference type="PANTHER" id="PTHR43625">
    <property type="entry name" value="AFLATOXIN B1 ALDEHYDE REDUCTASE"/>
    <property type="match status" value="1"/>
</dbReference>
<name>A0AA40KCS4_9PEZI</name>
<accession>A0AA40KCS4</accession>
<dbReference type="CDD" id="cd19077">
    <property type="entry name" value="AKR_AKR8A1-2"/>
    <property type="match status" value="1"/>
</dbReference>
<proteinExistence type="predicted"/>
<keyword evidence="1" id="KW-0560">Oxidoreductase</keyword>
<protein>
    <submittedName>
        <fullName evidence="3">NADP-dependent oxidoreductase domain-containing protein</fullName>
    </submittedName>
</protein>
<dbReference type="EMBL" id="JAUKUD010000001">
    <property type="protein sequence ID" value="KAK0754200.1"/>
    <property type="molecule type" value="Genomic_DNA"/>
</dbReference>
<evidence type="ECO:0000313" key="4">
    <source>
        <dbReference type="Proteomes" id="UP001172155"/>
    </source>
</evidence>
<dbReference type="GO" id="GO:0016491">
    <property type="term" value="F:oxidoreductase activity"/>
    <property type="evidence" value="ECO:0007669"/>
    <property type="project" value="UniProtKB-KW"/>
</dbReference>
<reference evidence="3" key="1">
    <citation type="submission" date="2023-06" db="EMBL/GenBank/DDBJ databases">
        <title>Genome-scale phylogeny and comparative genomics of the fungal order Sordariales.</title>
        <authorList>
            <consortium name="Lawrence Berkeley National Laboratory"/>
            <person name="Hensen N."/>
            <person name="Bonometti L."/>
            <person name="Westerberg I."/>
            <person name="Brannstrom I.O."/>
            <person name="Guillou S."/>
            <person name="Cros-Aarteil S."/>
            <person name="Calhoun S."/>
            <person name="Haridas S."/>
            <person name="Kuo A."/>
            <person name="Mondo S."/>
            <person name="Pangilinan J."/>
            <person name="Riley R."/>
            <person name="LaButti K."/>
            <person name="Andreopoulos B."/>
            <person name="Lipzen A."/>
            <person name="Chen C."/>
            <person name="Yanf M."/>
            <person name="Daum C."/>
            <person name="Ng V."/>
            <person name="Clum A."/>
            <person name="Steindorff A."/>
            <person name="Ohm R."/>
            <person name="Martin F."/>
            <person name="Silar P."/>
            <person name="Natvig D."/>
            <person name="Lalanne C."/>
            <person name="Gautier V."/>
            <person name="Ament-velasquez S.L."/>
            <person name="Kruys A."/>
            <person name="Hutchinson M.I."/>
            <person name="Powell A.J."/>
            <person name="Barry K."/>
            <person name="Miller A.N."/>
            <person name="Grigoriev I.V."/>
            <person name="Debuchy R."/>
            <person name="Gladieux P."/>
            <person name="Thoren M.H."/>
            <person name="Johannesson H."/>
        </authorList>
    </citation>
    <scope>NUCLEOTIDE SEQUENCE</scope>
    <source>
        <strain evidence="3">SMH3187-1</strain>
    </source>
</reference>
<evidence type="ECO:0000313" key="3">
    <source>
        <dbReference type="EMBL" id="KAK0754200.1"/>
    </source>
</evidence>
<dbReference type="SUPFAM" id="SSF51430">
    <property type="entry name" value="NAD(P)-linked oxidoreductase"/>
    <property type="match status" value="1"/>
</dbReference>
<dbReference type="InterPro" id="IPR050791">
    <property type="entry name" value="Aldo-Keto_reductase"/>
</dbReference>
<dbReference type="Proteomes" id="UP001172155">
    <property type="component" value="Unassembled WGS sequence"/>
</dbReference>
<evidence type="ECO:0000259" key="2">
    <source>
        <dbReference type="Pfam" id="PF00248"/>
    </source>
</evidence>
<organism evidence="3 4">
    <name type="scientific">Schizothecium vesticola</name>
    <dbReference type="NCBI Taxonomy" id="314040"/>
    <lineage>
        <taxon>Eukaryota</taxon>
        <taxon>Fungi</taxon>
        <taxon>Dikarya</taxon>
        <taxon>Ascomycota</taxon>
        <taxon>Pezizomycotina</taxon>
        <taxon>Sordariomycetes</taxon>
        <taxon>Sordariomycetidae</taxon>
        <taxon>Sordariales</taxon>
        <taxon>Schizotheciaceae</taxon>
        <taxon>Schizothecium</taxon>
    </lineage>
</organism>
<dbReference type="Gene3D" id="3.20.20.100">
    <property type="entry name" value="NADP-dependent oxidoreductase domain"/>
    <property type="match status" value="1"/>
</dbReference>
<evidence type="ECO:0000256" key="1">
    <source>
        <dbReference type="ARBA" id="ARBA00023002"/>
    </source>
</evidence>
<sequence>MGFKLQGKEVGNIGFGLMGLTWRPTKLSDDEIFPLFKEAIAVGCNAFNASDIYGTPDHNSLTVLSRYYEKYPEDVAKIHLNCKGCIFPPFIHDSSPDGVNRSIENNIRLIGDKGRIDMFEAARKDRTIEIEATVAAISEHVKNGDIGGVALSEVSAATIRRAAKVAKIEAVEVELSLWSTEPLENGVVEVCAELDILIFAYSPLGRGILGGKIKSLADIPEGDIRRALPRFQPDVFDANLQLAAAVEKIADRKGCTSAQVAINWLLALSRRPGMPRIIPIPGASSVERIRENSVEVELTEEDMLELAKIMREFPPVGDRYDEHGMASLDY</sequence>
<keyword evidence="4" id="KW-1185">Reference proteome</keyword>
<gene>
    <name evidence="3" type="ORF">B0T18DRAFT_398700</name>
</gene>
<dbReference type="Pfam" id="PF00248">
    <property type="entry name" value="Aldo_ket_red"/>
    <property type="match status" value="1"/>
</dbReference>
<dbReference type="InterPro" id="IPR036812">
    <property type="entry name" value="NAD(P)_OxRdtase_dom_sf"/>
</dbReference>
<dbReference type="AlphaFoldDB" id="A0AA40KCS4"/>
<feature type="domain" description="NADP-dependent oxidoreductase" evidence="2">
    <location>
        <begin position="12"/>
        <end position="309"/>
    </location>
</feature>
<comment type="caution">
    <text evidence="3">The sequence shown here is derived from an EMBL/GenBank/DDBJ whole genome shotgun (WGS) entry which is preliminary data.</text>
</comment>
<dbReference type="PANTHER" id="PTHR43625:SF78">
    <property type="entry name" value="PYRIDOXAL REDUCTASE-RELATED"/>
    <property type="match status" value="1"/>
</dbReference>
<dbReference type="GO" id="GO:0005737">
    <property type="term" value="C:cytoplasm"/>
    <property type="evidence" value="ECO:0007669"/>
    <property type="project" value="TreeGrafter"/>
</dbReference>